<feature type="transmembrane region" description="Helical" evidence="1">
    <location>
        <begin position="37"/>
        <end position="58"/>
    </location>
</feature>
<organism evidence="2 3">
    <name type="scientific">Streptomyces siamensis</name>
    <dbReference type="NCBI Taxonomy" id="1274986"/>
    <lineage>
        <taxon>Bacteria</taxon>
        <taxon>Bacillati</taxon>
        <taxon>Actinomycetota</taxon>
        <taxon>Actinomycetes</taxon>
        <taxon>Kitasatosporales</taxon>
        <taxon>Streptomycetaceae</taxon>
        <taxon>Streptomyces</taxon>
    </lineage>
</organism>
<keyword evidence="3" id="KW-1185">Reference proteome</keyword>
<evidence type="ECO:0000313" key="2">
    <source>
        <dbReference type="EMBL" id="GAA4998525.1"/>
    </source>
</evidence>
<sequence>MRRRGGRETLSRQALLNWIATLTHTEAAMGAVLGDVLGFAAAVAVSPLPIIAIILILATPRGRLNGPLFTVGWILGLSALGAVMLAIASPAGASAHNQPATWVGALKLALGLLLVLFGARQWHRRPKDPSQAQLPKWMGAIDHLTPIKVFGLGLALAALNAKNAPLTIAAAASIGSAGLPVGEQIASLAIFVLVATLGLLAPLGVFLLGGDRAATMLGNWKDWAAQHNVAVMAVLFFVLGLKLLGDGIGILTS</sequence>
<keyword evidence="1" id="KW-0812">Transmembrane</keyword>
<dbReference type="Pfam" id="PF11139">
    <property type="entry name" value="SfLAP"/>
    <property type="match status" value="1"/>
</dbReference>
<dbReference type="EMBL" id="BAABKB010000002">
    <property type="protein sequence ID" value="GAA4998525.1"/>
    <property type="molecule type" value="Genomic_DNA"/>
</dbReference>
<keyword evidence="1" id="KW-1133">Transmembrane helix</keyword>
<dbReference type="Proteomes" id="UP001501759">
    <property type="component" value="Unassembled WGS sequence"/>
</dbReference>
<evidence type="ECO:0000313" key="3">
    <source>
        <dbReference type="Proteomes" id="UP001501759"/>
    </source>
</evidence>
<gene>
    <name evidence="2" type="ORF">GCM10023335_10160</name>
</gene>
<keyword evidence="1" id="KW-0472">Membrane</keyword>
<accession>A0ABP9IJN8</accession>
<feature type="transmembrane region" description="Helical" evidence="1">
    <location>
        <begin position="70"/>
        <end position="88"/>
    </location>
</feature>
<comment type="caution">
    <text evidence="2">The sequence shown here is derived from an EMBL/GenBank/DDBJ whole genome shotgun (WGS) entry which is preliminary data.</text>
</comment>
<feature type="transmembrane region" description="Helical" evidence="1">
    <location>
        <begin position="188"/>
        <end position="209"/>
    </location>
</feature>
<dbReference type="InterPro" id="IPR021315">
    <property type="entry name" value="Gap/Sap"/>
</dbReference>
<feature type="transmembrane region" description="Helical" evidence="1">
    <location>
        <begin position="229"/>
        <end position="251"/>
    </location>
</feature>
<protein>
    <submittedName>
        <fullName evidence="2">GAP family protein</fullName>
    </submittedName>
</protein>
<evidence type="ECO:0000256" key="1">
    <source>
        <dbReference type="SAM" id="Phobius"/>
    </source>
</evidence>
<feature type="transmembrane region" description="Helical" evidence="1">
    <location>
        <begin position="100"/>
        <end position="119"/>
    </location>
</feature>
<proteinExistence type="predicted"/>
<reference evidence="3" key="1">
    <citation type="journal article" date="2019" name="Int. J. Syst. Evol. Microbiol.">
        <title>The Global Catalogue of Microorganisms (GCM) 10K type strain sequencing project: providing services to taxonomists for standard genome sequencing and annotation.</title>
        <authorList>
            <consortium name="The Broad Institute Genomics Platform"/>
            <consortium name="The Broad Institute Genome Sequencing Center for Infectious Disease"/>
            <person name="Wu L."/>
            <person name="Ma J."/>
        </authorList>
    </citation>
    <scope>NUCLEOTIDE SEQUENCE [LARGE SCALE GENOMIC DNA]</scope>
    <source>
        <strain evidence="3">JCM 18409</strain>
    </source>
</reference>
<name>A0ABP9IJN8_9ACTN</name>